<dbReference type="Pfam" id="PF09182">
    <property type="entry name" value="PuR_N"/>
    <property type="match status" value="1"/>
</dbReference>
<keyword evidence="2" id="KW-0805">Transcription regulation</keyword>
<dbReference type="Gene3D" id="3.40.50.2020">
    <property type="match status" value="1"/>
</dbReference>
<evidence type="ECO:0000313" key="8">
    <source>
        <dbReference type="EMBL" id="MBM7635144.1"/>
    </source>
</evidence>
<organism evidence="8 9">
    <name type="scientific">Geomicrobium sediminis</name>
    <dbReference type="NCBI Taxonomy" id="1347788"/>
    <lineage>
        <taxon>Bacteria</taxon>
        <taxon>Bacillati</taxon>
        <taxon>Bacillota</taxon>
        <taxon>Bacilli</taxon>
        <taxon>Bacillales</taxon>
        <taxon>Geomicrobium</taxon>
    </lineage>
</organism>
<comment type="caution">
    <text evidence="8">The sequence shown here is derived from an EMBL/GenBank/DDBJ whole genome shotgun (WGS) entry which is preliminary data.</text>
</comment>
<evidence type="ECO:0000256" key="2">
    <source>
        <dbReference type="ARBA" id="ARBA00023015"/>
    </source>
</evidence>
<evidence type="ECO:0000313" key="9">
    <source>
        <dbReference type="Proteomes" id="UP000741863"/>
    </source>
</evidence>
<feature type="domain" description="Phosphoribosyltransferase" evidence="6">
    <location>
        <begin position="109"/>
        <end position="252"/>
    </location>
</feature>
<dbReference type="SUPFAM" id="SSF53271">
    <property type="entry name" value="PRTase-like"/>
    <property type="match status" value="1"/>
</dbReference>
<dbReference type="PANTHER" id="PTHR43864">
    <property type="entry name" value="HYPOXANTHINE/GUANINE PHOSPHORIBOSYLTRANSFERASE"/>
    <property type="match status" value="1"/>
</dbReference>
<sequence>MKKLKRSGRLVDMTYFLLQNPNQLISLTYFAERYQSAKSSISEDLTIVKSIFESEKMGYLTTVPGASGGVRYEPAVPLEEGERLVQSLCERLEDASRLLPGGYLYLMDILGQPRFMNEIGRLFAGIYRSREVDGVMTVATKGIPLAYAIGNHLDVPVSIVRKDHRVTEGSVVSINYASGSSNRIQTMSIGRRSISEGANMLIVDDFMKGGGTAQGMAELLKEVKANLVGIAVLVEAATDERVIDDYISLVRLEEVNEKTKQIKAVPGNYSKHLKF</sequence>
<evidence type="ECO:0000256" key="5">
    <source>
        <dbReference type="ARBA" id="ARBA00049656"/>
    </source>
</evidence>
<proteinExistence type="inferred from homology"/>
<comment type="subunit">
    <text evidence="1">Homodimer.</text>
</comment>
<name>A0ABS2PIG3_9BACL</name>
<dbReference type="InterPro" id="IPR010078">
    <property type="entry name" value="PurR_Bsub"/>
</dbReference>
<feature type="domain" description="Bacterial purine repressor N-terminal" evidence="7">
    <location>
        <begin position="5"/>
        <end position="74"/>
    </location>
</feature>
<dbReference type="SUPFAM" id="SSF46785">
    <property type="entry name" value="Winged helix' DNA-binding domain"/>
    <property type="match status" value="1"/>
</dbReference>
<gene>
    <name evidence="8" type="ORF">JOD17_004292</name>
</gene>
<dbReference type="EMBL" id="JAFBEC010000026">
    <property type="protein sequence ID" value="MBM7635144.1"/>
    <property type="molecule type" value="Genomic_DNA"/>
</dbReference>
<dbReference type="Proteomes" id="UP000741863">
    <property type="component" value="Unassembled WGS sequence"/>
</dbReference>
<evidence type="ECO:0000256" key="4">
    <source>
        <dbReference type="ARBA" id="ARBA00023163"/>
    </source>
</evidence>
<evidence type="ECO:0000256" key="3">
    <source>
        <dbReference type="ARBA" id="ARBA00023125"/>
    </source>
</evidence>
<dbReference type="InterPro" id="IPR029057">
    <property type="entry name" value="PRTase-like"/>
</dbReference>
<keyword evidence="3" id="KW-0238">DNA-binding</keyword>
<dbReference type="NCBIfam" id="TIGR01743">
    <property type="entry name" value="purR_Bsub"/>
    <property type="match status" value="1"/>
</dbReference>
<dbReference type="InterPro" id="IPR050118">
    <property type="entry name" value="Pur/Pyrimidine_PRTase"/>
</dbReference>
<dbReference type="InterPro" id="IPR036388">
    <property type="entry name" value="WH-like_DNA-bd_sf"/>
</dbReference>
<keyword evidence="4" id="KW-0804">Transcription</keyword>
<dbReference type="Pfam" id="PF00156">
    <property type="entry name" value="Pribosyltran"/>
    <property type="match status" value="1"/>
</dbReference>
<dbReference type="Gene3D" id="1.10.10.10">
    <property type="entry name" value="Winged helix-like DNA-binding domain superfamily/Winged helix DNA-binding domain"/>
    <property type="match status" value="1"/>
</dbReference>
<dbReference type="RefSeq" id="WP_204699854.1">
    <property type="nucleotide sequence ID" value="NZ_JAFBEC010000026.1"/>
</dbReference>
<evidence type="ECO:0000256" key="1">
    <source>
        <dbReference type="ARBA" id="ARBA00011738"/>
    </source>
</evidence>
<comment type="similarity">
    <text evidence="5">Belongs to the purine/pyrimidine phosphoribosyltransferase family. PurR subfamily.</text>
</comment>
<evidence type="ECO:0000259" key="6">
    <source>
        <dbReference type="Pfam" id="PF00156"/>
    </source>
</evidence>
<reference evidence="8 9" key="1">
    <citation type="submission" date="2021-01" db="EMBL/GenBank/DDBJ databases">
        <title>Genomic Encyclopedia of Type Strains, Phase IV (KMG-IV): sequencing the most valuable type-strain genomes for metagenomic binning, comparative biology and taxonomic classification.</title>
        <authorList>
            <person name="Goeker M."/>
        </authorList>
    </citation>
    <scope>NUCLEOTIDE SEQUENCE [LARGE SCALE GENOMIC DNA]</scope>
    <source>
        <strain evidence="8 9">DSM 25540</strain>
    </source>
</reference>
<dbReference type="InterPro" id="IPR015265">
    <property type="entry name" value="PuR_N"/>
</dbReference>
<dbReference type="CDD" id="cd06223">
    <property type="entry name" value="PRTases_typeI"/>
    <property type="match status" value="1"/>
</dbReference>
<dbReference type="PANTHER" id="PTHR43864:SF2">
    <property type="entry name" value="PUR OPERON REPRESSOR"/>
    <property type="match status" value="1"/>
</dbReference>
<dbReference type="InterPro" id="IPR036390">
    <property type="entry name" value="WH_DNA-bd_sf"/>
</dbReference>
<dbReference type="InterPro" id="IPR000836">
    <property type="entry name" value="PRTase_dom"/>
</dbReference>
<protein>
    <submittedName>
        <fullName evidence="8">Purine operon repressor</fullName>
    </submittedName>
</protein>
<evidence type="ECO:0000259" key="7">
    <source>
        <dbReference type="Pfam" id="PF09182"/>
    </source>
</evidence>
<keyword evidence="9" id="KW-1185">Reference proteome</keyword>
<accession>A0ABS2PIG3</accession>